<feature type="region of interest" description="Disordered" evidence="1">
    <location>
        <begin position="1"/>
        <end position="47"/>
    </location>
</feature>
<proteinExistence type="predicted"/>
<keyword evidence="3" id="KW-1185">Reference proteome</keyword>
<evidence type="ECO:0008006" key="4">
    <source>
        <dbReference type="Google" id="ProtNLM"/>
    </source>
</evidence>
<dbReference type="EMBL" id="JAKNSF020000001">
    <property type="protein sequence ID" value="KAK7742643.1"/>
    <property type="molecule type" value="Genomic_DNA"/>
</dbReference>
<evidence type="ECO:0000313" key="2">
    <source>
        <dbReference type="EMBL" id="KAK7742643.1"/>
    </source>
</evidence>
<comment type="caution">
    <text evidence="2">The sequence shown here is derived from an EMBL/GenBank/DDBJ whole genome shotgun (WGS) entry which is preliminary data.</text>
</comment>
<dbReference type="Proteomes" id="UP001430848">
    <property type="component" value="Unassembled WGS sequence"/>
</dbReference>
<evidence type="ECO:0000313" key="3">
    <source>
        <dbReference type="Proteomes" id="UP001430848"/>
    </source>
</evidence>
<gene>
    <name evidence="2" type="ORF">SLS63_000208</name>
</gene>
<protein>
    <recommendedName>
        <fullName evidence="4">GED domain-containing protein</fullName>
    </recommendedName>
</protein>
<sequence length="212" mass="24368">MDTYNQNGGNEGTPSKKHAIGHSPCMPSPKKHKVEQHSQGPTNVRTDDKLDNVANLEDRVTRLEMGSQKRIEGWWKKLDAQRTFLISEIDKKLDHDAAMTDTEHEELITDVTEMATRAYLRKVLEGKVKRIVNDVIEGVLEEVIDDVFEDLVNRKLKERDAAIKGMLEGMLETKADQDELNDVDHELSAARRMLEEQRRQIVAILDWIRNRS</sequence>
<organism evidence="2 3">
    <name type="scientific">Diaporthe eres</name>
    <name type="common">Phomopsis oblonga</name>
    <dbReference type="NCBI Taxonomy" id="83184"/>
    <lineage>
        <taxon>Eukaryota</taxon>
        <taxon>Fungi</taxon>
        <taxon>Dikarya</taxon>
        <taxon>Ascomycota</taxon>
        <taxon>Pezizomycotina</taxon>
        <taxon>Sordariomycetes</taxon>
        <taxon>Sordariomycetidae</taxon>
        <taxon>Diaporthales</taxon>
        <taxon>Diaporthaceae</taxon>
        <taxon>Diaporthe</taxon>
        <taxon>Diaporthe eres species complex</taxon>
    </lineage>
</organism>
<accession>A0ABR1PQ59</accession>
<evidence type="ECO:0000256" key="1">
    <source>
        <dbReference type="SAM" id="MobiDB-lite"/>
    </source>
</evidence>
<reference evidence="2 3" key="1">
    <citation type="submission" date="2024-02" db="EMBL/GenBank/DDBJ databases">
        <title>De novo assembly and annotation of 12 fungi associated with fruit tree decline syndrome in Ontario, Canada.</title>
        <authorList>
            <person name="Sulman M."/>
            <person name="Ellouze W."/>
            <person name="Ilyukhin E."/>
        </authorList>
    </citation>
    <scope>NUCLEOTIDE SEQUENCE [LARGE SCALE GENOMIC DNA]</scope>
    <source>
        <strain evidence="2 3">M169</strain>
    </source>
</reference>
<name>A0ABR1PQ59_DIAER</name>